<dbReference type="InterPro" id="IPR036397">
    <property type="entry name" value="RNaseH_sf"/>
</dbReference>
<dbReference type="InterPro" id="IPR009057">
    <property type="entry name" value="Homeodomain-like_sf"/>
</dbReference>
<feature type="domain" description="HTH psq-type" evidence="6">
    <location>
        <begin position="1"/>
        <end position="49"/>
    </location>
</feature>
<evidence type="ECO:0000256" key="2">
    <source>
        <dbReference type="ARBA" id="ARBA00023125"/>
    </source>
</evidence>
<name>A0A2S2PFN4_SCHGA</name>
<dbReference type="Gene3D" id="3.30.420.10">
    <property type="entry name" value="Ribonuclease H-like superfamily/Ribonuclease H"/>
    <property type="match status" value="1"/>
</dbReference>
<dbReference type="EMBL" id="GGMR01015638">
    <property type="protein sequence ID" value="MBY28257.1"/>
    <property type="molecule type" value="Transcribed_RNA"/>
</dbReference>
<dbReference type="Pfam" id="PF03221">
    <property type="entry name" value="HTH_Tnp_Tc5"/>
    <property type="match status" value="1"/>
</dbReference>
<dbReference type="InterPro" id="IPR004875">
    <property type="entry name" value="DDE_SF_endonuclease_dom"/>
</dbReference>
<dbReference type="SMART" id="SM00674">
    <property type="entry name" value="CENPB"/>
    <property type="match status" value="1"/>
</dbReference>
<feature type="DNA-binding region" description="H-T-H motif" evidence="4">
    <location>
        <begin position="25"/>
        <end position="45"/>
    </location>
</feature>
<feature type="compositionally biased region" description="Acidic residues" evidence="5">
    <location>
        <begin position="414"/>
        <end position="433"/>
    </location>
</feature>
<dbReference type="InterPro" id="IPR050863">
    <property type="entry name" value="CenT-Element_Derived"/>
</dbReference>
<feature type="region of interest" description="Disordered" evidence="5">
    <location>
        <begin position="413"/>
        <end position="433"/>
    </location>
</feature>
<dbReference type="InterPro" id="IPR006600">
    <property type="entry name" value="HTH_CenpB_DNA-bd_dom"/>
</dbReference>
<accession>A0A2S2PFN4</accession>
<evidence type="ECO:0000256" key="5">
    <source>
        <dbReference type="SAM" id="MobiDB-lite"/>
    </source>
</evidence>
<dbReference type="PANTHER" id="PTHR19303">
    <property type="entry name" value="TRANSPOSON"/>
    <property type="match status" value="1"/>
</dbReference>
<protein>
    <submittedName>
        <fullName evidence="8">Tigger transposable element-derived protein 4</fullName>
    </submittedName>
</protein>
<dbReference type="GO" id="GO:0005634">
    <property type="term" value="C:nucleus"/>
    <property type="evidence" value="ECO:0007669"/>
    <property type="project" value="UniProtKB-SubCell"/>
</dbReference>
<dbReference type="PROSITE" id="PS50960">
    <property type="entry name" value="HTH_PSQ"/>
    <property type="match status" value="1"/>
</dbReference>
<feature type="domain" description="HTH CENPB-type" evidence="7">
    <location>
        <begin position="59"/>
        <end position="130"/>
    </location>
</feature>
<dbReference type="AlphaFoldDB" id="A0A2S2PFN4"/>
<comment type="subcellular location">
    <subcellularLocation>
        <location evidence="1 4">Nucleus</location>
    </subcellularLocation>
</comment>
<evidence type="ECO:0000313" key="8">
    <source>
        <dbReference type="EMBL" id="MBY28257.1"/>
    </source>
</evidence>
<dbReference type="PANTHER" id="PTHR19303:SF73">
    <property type="entry name" value="PROTEIN PDC2"/>
    <property type="match status" value="1"/>
</dbReference>
<evidence type="ECO:0000256" key="3">
    <source>
        <dbReference type="ARBA" id="ARBA00023242"/>
    </source>
</evidence>
<proteinExistence type="predicted"/>
<organism evidence="8">
    <name type="scientific">Schizaphis graminum</name>
    <name type="common">Green bug aphid</name>
    <dbReference type="NCBI Taxonomy" id="13262"/>
    <lineage>
        <taxon>Eukaryota</taxon>
        <taxon>Metazoa</taxon>
        <taxon>Ecdysozoa</taxon>
        <taxon>Arthropoda</taxon>
        <taxon>Hexapoda</taxon>
        <taxon>Insecta</taxon>
        <taxon>Pterygota</taxon>
        <taxon>Neoptera</taxon>
        <taxon>Paraneoptera</taxon>
        <taxon>Hemiptera</taxon>
        <taxon>Sternorrhyncha</taxon>
        <taxon>Aphidomorpha</taxon>
        <taxon>Aphidoidea</taxon>
        <taxon>Aphididae</taxon>
        <taxon>Aphidini</taxon>
        <taxon>Schizaphis</taxon>
    </lineage>
</organism>
<dbReference type="Gene3D" id="1.10.10.60">
    <property type="entry name" value="Homeodomain-like"/>
    <property type="match status" value="2"/>
</dbReference>
<sequence>MSKRKQFTIEEKANLIFRLKNGEKNSDLANELGVGHSTISNIWKARDKIEQMFQNEKLSVKKLRNCTHMDLDTVLLRWFKNQRNLCIPINGPILQQKANELAEGLGKHNFNCSTGWIQRFRSRHNIVFSTISGESNSVNTEITQNWLEKVWPKIREGYTDDQIYNADETGLFFKMLPNRTFKFKGERCSGGKMSKERLTILVTASMTGKKMKLIVIGKSRNPRCFKNIKHIDCLPVTYESNSKAWMTAELWSKILLNWDLELGRKKEKILLLVDNCPAHSKVVLRNIKLVFLPSNCTSVLQPMDQGVIKCMKTYFRKSLVLKMINNMENKIDTNINVLDAILLIFKAWEKVTESTIQNCFHHVGFKNAIQQQLVQEEQEEICFPDIDDYVNFDNNLLTSEPLNDQELISSFSDAPEEDENNEDENNEEADTADEDFSINAVFNAVKILSNYMALNNVSSTINFDKLEKKIENDFYTNKIQTKITDFFNSQ</sequence>
<dbReference type="GO" id="GO:0003677">
    <property type="term" value="F:DNA binding"/>
    <property type="evidence" value="ECO:0007669"/>
    <property type="project" value="UniProtKB-UniRule"/>
</dbReference>
<dbReference type="Pfam" id="PF04218">
    <property type="entry name" value="CENP-B_N"/>
    <property type="match status" value="1"/>
</dbReference>
<dbReference type="Pfam" id="PF03184">
    <property type="entry name" value="DDE_1"/>
    <property type="match status" value="1"/>
</dbReference>
<reference evidence="8" key="1">
    <citation type="submission" date="2018-04" db="EMBL/GenBank/DDBJ databases">
        <title>Transcriptome of Schizaphis graminum biotype I.</title>
        <authorList>
            <person name="Scully E.D."/>
            <person name="Geib S.M."/>
            <person name="Palmer N.A."/>
            <person name="Koch K."/>
            <person name="Bradshaw J."/>
            <person name="Heng-Moss T."/>
            <person name="Sarath G."/>
        </authorList>
    </citation>
    <scope>NUCLEOTIDE SEQUENCE</scope>
</reference>
<gene>
    <name evidence="8" type="primary">Tigd4_2</name>
    <name evidence="8" type="ORF">g.151667</name>
</gene>
<dbReference type="InterPro" id="IPR007889">
    <property type="entry name" value="HTH_Psq"/>
</dbReference>
<dbReference type="SUPFAM" id="SSF46689">
    <property type="entry name" value="Homeodomain-like"/>
    <property type="match status" value="2"/>
</dbReference>
<evidence type="ECO:0000259" key="7">
    <source>
        <dbReference type="PROSITE" id="PS51253"/>
    </source>
</evidence>
<evidence type="ECO:0000256" key="1">
    <source>
        <dbReference type="ARBA" id="ARBA00004123"/>
    </source>
</evidence>
<evidence type="ECO:0000259" key="6">
    <source>
        <dbReference type="PROSITE" id="PS50960"/>
    </source>
</evidence>
<keyword evidence="3 4" id="KW-0539">Nucleus</keyword>
<evidence type="ECO:0000256" key="4">
    <source>
        <dbReference type="PROSITE-ProRule" id="PRU00320"/>
    </source>
</evidence>
<dbReference type="PROSITE" id="PS51253">
    <property type="entry name" value="HTH_CENPB"/>
    <property type="match status" value="1"/>
</dbReference>
<keyword evidence="2 4" id="KW-0238">DNA-binding</keyword>